<feature type="region of interest" description="Disordered" evidence="1">
    <location>
        <begin position="31"/>
        <end position="59"/>
    </location>
</feature>
<evidence type="ECO:0000256" key="1">
    <source>
        <dbReference type="SAM" id="MobiDB-lite"/>
    </source>
</evidence>
<dbReference type="EMBL" id="BAAALF010000051">
    <property type="protein sequence ID" value="GAA1239827.1"/>
    <property type="molecule type" value="Genomic_DNA"/>
</dbReference>
<evidence type="ECO:0000313" key="3">
    <source>
        <dbReference type="Proteomes" id="UP001500037"/>
    </source>
</evidence>
<name>A0ABN1W832_9ACTN</name>
<reference evidence="2 3" key="1">
    <citation type="journal article" date="2019" name="Int. J. Syst. Evol. Microbiol.">
        <title>The Global Catalogue of Microorganisms (GCM) 10K type strain sequencing project: providing services to taxonomists for standard genome sequencing and annotation.</title>
        <authorList>
            <consortium name="The Broad Institute Genomics Platform"/>
            <consortium name="The Broad Institute Genome Sequencing Center for Infectious Disease"/>
            <person name="Wu L."/>
            <person name="Ma J."/>
        </authorList>
    </citation>
    <scope>NUCLEOTIDE SEQUENCE [LARGE SCALE GENOMIC DNA]</scope>
    <source>
        <strain evidence="2 3">JCM 13004</strain>
    </source>
</reference>
<sequence length="81" mass="8662">MSEEQQELLAALGIAKDYVLAKEAAAKAERTAGPEPALNSHSAIKSCPQGGSWPEPEQWPAVGFRVSSRDFGRVGRIPRGT</sequence>
<proteinExistence type="predicted"/>
<accession>A0ABN1W832</accession>
<dbReference type="Proteomes" id="UP001500037">
    <property type="component" value="Unassembled WGS sequence"/>
</dbReference>
<keyword evidence="3" id="KW-1185">Reference proteome</keyword>
<comment type="caution">
    <text evidence="2">The sequence shown here is derived from an EMBL/GenBank/DDBJ whole genome shotgun (WGS) entry which is preliminary data.</text>
</comment>
<organism evidence="2 3">
    <name type="scientific">Kitasatospora nipponensis</name>
    <dbReference type="NCBI Taxonomy" id="258049"/>
    <lineage>
        <taxon>Bacteria</taxon>
        <taxon>Bacillati</taxon>
        <taxon>Actinomycetota</taxon>
        <taxon>Actinomycetes</taxon>
        <taxon>Kitasatosporales</taxon>
        <taxon>Streptomycetaceae</taxon>
        <taxon>Kitasatospora</taxon>
    </lineage>
</organism>
<evidence type="ECO:0000313" key="2">
    <source>
        <dbReference type="EMBL" id="GAA1239827.1"/>
    </source>
</evidence>
<protein>
    <submittedName>
        <fullName evidence="2">Uncharacterized protein</fullName>
    </submittedName>
</protein>
<gene>
    <name evidence="2" type="ORF">GCM10009665_33290</name>
</gene>